<dbReference type="PANTHER" id="PTHR46797">
    <property type="entry name" value="HTH-TYPE TRANSCRIPTIONAL REGULATOR"/>
    <property type="match status" value="1"/>
</dbReference>
<organism evidence="3 4">
    <name type="scientific">Brevibacillus laterosporus LMG 15441</name>
    <dbReference type="NCBI Taxonomy" id="1042163"/>
    <lineage>
        <taxon>Bacteria</taxon>
        <taxon>Bacillati</taxon>
        <taxon>Bacillota</taxon>
        <taxon>Bacilli</taxon>
        <taxon>Bacillales</taxon>
        <taxon>Paenibacillaceae</taxon>
        <taxon>Brevibacillus</taxon>
    </lineage>
</organism>
<evidence type="ECO:0000256" key="1">
    <source>
        <dbReference type="ARBA" id="ARBA00023125"/>
    </source>
</evidence>
<evidence type="ECO:0000259" key="2">
    <source>
        <dbReference type="PROSITE" id="PS50943"/>
    </source>
</evidence>
<keyword evidence="1" id="KW-0238">DNA-binding</keyword>
<name>A0A075R1W4_BRELA</name>
<sequence length="446" mass="51803">MAESLTFTTLGELVKEKRKELGVSLSEVSRITGISKGVISKIENGETKRPELRTLKPIADVLNIPYEEIIEGYIKVEHRFGILHDFLMEVAEISKPDLMEKVAVKFLENSKKDSVESLEVLFRITETFRKKDIMITLYNIIIRYARAHGESQYIAKGLYQKYMIEREELKHLEESFKVGEEVLHYADFLSHEEKITLYYRMALHAHNIKKYDKCVELGKIGHAKDSTNNELKERVALAICNSYFYTNKFEEMKKHLQIYEQLGYQFILKRIKYLRAIILAKTGQYQEAVPLLRECVEEAKDNNRLHRVNQLVEVLLSINDVNSVQEIVEREEKNFSLDFNNVYHLSELGKYFKNKGSLLVGRGLFDEGMESYLQGMNYFSKINALNDIVECAEDIHTHHCEQGKEMNLGLLKEMQEVYNIVNNGDERGGKNEETFNCTDDCFTGIM</sequence>
<dbReference type="KEGG" id="blr:BRLA_c010710"/>
<dbReference type="PROSITE" id="PS50943">
    <property type="entry name" value="HTH_CROC1"/>
    <property type="match status" value="1"/>
</dbReference>
<protein>
    <submittedName>
        <fullName evidence="3">RapGH repressor</fullName>
    </submittedName>
</protein>
<dbReference type="GO" id="GO:0003700">
    <property type="term" value="F:DNA-binding transcription factor activity"/>
    <property type="evidence" value="ECO:0007669"/>
    <property type="project" value="TreeGrafter"/>
</dbReference>
<keyword evidence="4" id="KW-1185">Reference proteome</keyword>
<dbReference type="HOGENOM" id="CLU_646671_0_0_9"/>
<dbReference type="InterPro" id="IPR011990">
    <property type="entry name" value="TPR-like_helical_dom_sf"/>
</dbReference>
<dbReference type="STRING" id="1042163.BRLA_c010710"/>
<accession>A0A075R1W4</accession>
<dbReference type="Gene3D" id="1.10.260.40">
    <property type="entry name" value="lambda repressor-like DNA-binding domains"/>
    <property type="match status" value="1"/>
</dbReference>
<dbReference type="eggNOG" id="COG1396">
    <property type="taxonomic scope" value="Bacteria"/>
</dbReference>
<feature type="domain" description="HTH cro/C1-type" evidence="2">
    <location>
        <begin position="14"/>
        <end position="69"/>
    </location>
</feature>
<dbReference type="Proteomes" id="UP000005850">
    <property type="component" value="Chromosome"/>
</dbReference>
<evidence type="ECO:0000313" key="4">
    <source>
        <dbReference type="Proteomes" id="UP000005850"/>
    </source>
</evidence>
<dbReference type="CDD" id="cd00093">
    <property type="entry name" value="HTH_XRE"/>
    <property type="match status" value="1"/>
</dbReference>
<gene>
    <name evidence="3" type="primary">rghR_4</name>
    <name evidence="3" type="ORF">BRLA_c010710</name>
</gene>
<dbReference type="SUPFAM" id="SSF48452">
    <property type="entry name" value="TPR-like"/>
    <property type="match status" value="1"/>
</dbReference>
<dbReference type="SUPFAM" id="SSF47413">
    <property type="entry name" value="lambda repressor-like DNA-binding domains"/>
    <property type="match status" value="1"/>
</dbReference>
<dbReference type="PANTHER" id="PTHR46797:SF1">
    <property type="entry name" value="METHYLPHOSPHONATE SYNTHASE"/>
    <property type="match status" value="1"/>
</dbReference>
<dbReference type="RefSeq" id="WP_003335057.1">
    <property type="nucleotide sequence ID" value="NZ_CP007806.1"/>
</dbReference>
<dbReference type="Pfam" id="PF01381">
    <property type="entry name" value="HTH_3"/>
    <property type="match status" value="1"/>
</dbReference>
<evidence type="ECO:0000313" key="3">
    <source>
        <dbReference type="EMBL" id="AIG25411.1"/>
    </source>
</evidence>
<proteinExistence type="predicted"/>
<dbReference type="Gene3D" id="1.25.40.10">
    <property type="entry name" value="Tetratricopeptide repeat domain"/>
    <property type="match status" value="1"/>
</dbReference>
<dbReference type="GO" id="GO:0003677">
    <property type="term" value="F:DNA binding"/>
    <property type="evidence" value="ECO:0007669"/>
    <property type="project" value="UniProtKB-KW"/>
</dbReference>
<dbReference type="InterPro" id="IPR010982">
    <property type="entry name" value="Lambda_DNA-bd_dom_sf"/>
</dbReference>
<reference evidence="3 4" key="1">
    <citation type="journal article" date="2011" name="J. Bacteriol.">
        <title>Genome sequence of Brevibacillus laterosporus LMG 15441, a pathogen of invertebrates.</title>
        <authorList>
            <person name="Djukic M."/>
            <person name="Poehlein A."/>
            <person name="Thurmer A."/>
            <person name="Daniel R."/>
        </authorList>
    </citation>
    <scope>NUCLEOTIDE SEQUENCE [LARGE SCALE GENOMIC DNA]</scope>
    <source>
        <strain evidence="3 4">LMG 15441</strain>
    </source>
</reference>
<dbReference type="EMBL" id="CP007806">
    <property type="protein sequence ID" value="AIG25411.1"/>
    <property type="molecule type" value="Genomic_DNA"/>
</dbReference>
<dbReference type="InterPro" id="IPR001387">
    <property type="entry name" value="Cro/C1-type_HTH"/>
</dbReference>
<dbReference type="SMART" id="SM00530">
    <property type="entry name" value="HTH_XRE"/>
    <property type="match status" value="1"/>
</dbReference>
<dbReference type="GO" id="GO:0005829">
    <property type="term" value="C:cytosol"/>
    <property type="evidence" value="ECO:0007669"/>
    <property type="project" value="TreeGrafter"/>
</dbReference>
<dbReference type="InterPro" id="IPR050807">
    <property type="entry name" value="TransReg_Diox_bact_type"/>
</dbReference>
<dbReference type="AlphaFoldDB" id="A0A075R1W4"/>